<keyword evidence="6 9" id="KW-0378">Hydrolase</keyword>
<keyword evidence="11" id="KW-1185">Reference proteome</keyword>
<protein>
    <recommendedName>
        <fullName evidence="8 9">D,D-heptose 1,7-bisphosphate phosphatase</fullName>
        <ecNumber evidence="9">3.1.3.-</ecNumber>
    </recommendedName>
</protein>
<dbReference type="AlphaFoldDB" id="A0A2H1FHX5"/>
<dbReference type="InterPro" id="IPR023214">
    <property type="entry name" value="HAD_sf"/>
</dbReference>
<evidence type="ECO:0000256" key="7">
    <source>
        <dbReference type="ARBA" id="ARBA00023277"/>
    </source>
</evidence>
<dbReference type="CDD" id="cd07503">
    <property type="entry name" value="HAD_HisB-N"/>
    <property type="match status" value="1"/>
</dbReference>
<keyword evidence="5" id="KW-0479">Metal-binding</keyword>
<sequence length="160" mass="18196">MKKAIFLDRDGVLNVKRNDYVKSEDELEIIPKIEKQLLRLVNAGYDLFILTNQSVINRGLISVEDESKINKKLLDFLTNHGVKISKIYICPHRPDENCLCRKPNIGMINQAVQEFEIDLTTSWFLGDSESDKEAATRAGCNFALVCNNLNIVVDQILTQI</sequence>
<dbReference type="InterPro" id="IPR013954">
    <property type="entry name" value="PNK3P"/>
</dbReference>
<keyword evidence="4 9" id="KW-0963">Cytoplasm</keyword>
<dbReference type="EC" id="3.1.3.-" evidence="9"/>
<evidence type="ECO:0000256" key="9">
    <source>
        <dbReference type="PIRNR" id="PIRNR004682"/>
    </source>
</evidence>
<dbReference type="InterPro" id="IPR036412">
    <property type="entry name" value="HAD-like_sf"/>
</dbReference>
<dbReference type="Proteomes" id="UP000230607">
    <property type="component" value="Chromosome 1"/>
</dbReference>
<dbReference type="SUPFAM" id="SSF56784">
    <property type="entry name" value="HAD-like"/>
    <property type="match status" value="1"/>
</dbReference>
<dbReference type="GO" id="GO:0046872">
    <property type="term" value="F:metal ion binding"/>
    <property type="evidence" value="ECO:0007669"/>
    <property type="project" value="UniProtKB-KW"/>
</dbReference>
<dbReference type="InterPro" id="IPR006549">
    <property type="entry name" value="HAD-SF_hydro_IIIA"/>
</dbReference>
<evidence type="ECO:0000256" key="1">
    <source>
        <dbReference type="ARBA" id="ARBA00001946"/>
    </source>
</evidence>
<evidence type="ECO:0000313" key="10">
    <source>
        <dbReference type="EMBL" id="SMH72292.1"/>
    </source>
</evidence>
<dbReference type="GO" id="GO:0005737">
    <property type="term" value="C:cytoplasm"/>
    <property type="evidence" value="ECO:0007669"/>
    <property type="project" value="UniProtKB-SubCell"/>
</dbReference>
<name>A0A2H1FHX5_9ARCH</name>
<comment type="similarity">
    <text evidence="9">Belongs to the gmhB family.</text>
</comment>
<dbReference type="PANTHER" id="PTHR42891">
    <property type="entry name" value="D-GLYCERO-BETA-D-MANNO-HEPTOSE-1,7-BISPHOSPHATE 7-PHOSPHATASE"/>
    <property type="match status" value="1"/>
</dbReference>
<dbReference type="OrthoDB" id="4991at2157"/>
<evidence type="ECO:0000256" key="3">
    <source>
        <dbReference type="ARBA" id="ARBA00011245"/>
    </source>
</evidence>
<dbReference type="RefSeq" id="WP_157928089.1">
    <property type="nucleotide sequence ID" value="NZ_LT841358.1"/>
</dbReference>
<dbReference type="InterPro" id="IPR006543">
    <property type="entry name" value="Histidinol-phos"/>
</dbReference>
<evidence type="ECO:0000256" key="8">
    <source>
        <dbReference type="ARBA" id="ARBA00031828"/>
    </source>
</evidence>
<proteinExistence type="inferred from homology"/>
<evidence type="ECO:0000256" key="4">
    <source>
        <dbReference type="ARBA" id="ARBA00022490"/>
    </source>
</evidence>
<organism evidence="10 11">
    <name type="scientific">Candidatus Nitrosotalea okcheonensis</name>
    <dbReference type="NCBI Taxonomy" id="1903276"/>
    <lineage>
        <taxon>Archaea</taxon>
        <taxon>Nitrososphaerota</taxon>
        <taxon>Nitrososphaeria</taxon>
        <taxon>Nitrosotaleales</taxon>
        <taxon>Nitrosotaleaceae</taxon>
        <taxon>Nitrosotalea</taxon>
    </lineage>
</organism>
<keyword evidence="7 9" id="KW-0119">Carbohydrate metabolism</keyword>
<dbReference type="GO" id="GO:0005975">
    <property type="term" value="P:carbohydrate metabolic process"/>
    <property type="evidence" value="ECO:0007669"/>
    <property type="project" value="InterPro"/>
</dbReference>
<evidence type="ECO:0000256" key="6">
    <source>
        <dbReference type="ARBA" id="ARBA00022801"/>
    </source>
</evidence>
<evidence type="ECO:0000256" key="2">
    <source>
        <dbReference type="ARBA" id="ARBA00004496"/>
    </source>
</evidence>
<dbReference type="Gene3D" id="3.40.50.1000">
    <property type="entry name" value="HAD superfamily/HAD-like"/>
    <property type="match status" value="1"/>
</dbReference>
<dbReference type="NCBIfam" id="TIGR01662">
    <property type="entry name" value="HAD-SF-IIIA"/>
    <property type="match status" value="1"/>
</dbReference>
<accession>A0A2H1FHX5</accession>
<comment type="cofactor">
    <cofactor evidence="1">
        <name>Mg(2+)</name>
        <dbReference type="ChEBI" id="CHEBI:18420"/>
    </cofactor>
</comment>
<comment type="subunit">
    <text evidence="3">Monomer.</text>
</comment>
<dbReference type="Pfam" id="PF08645">
    <property type="entry name" value="PNK3P"/>
    <property type="match status" value="1"/>
</dbReference>
<reference evidence="11" key="1">
    <citation type="submission" date="2017-03" db="EMBL/GenBank/DDBJ databases">
        <authorList>
            <person name="Herbold C."/>
        </authorList>
    </citation>
    <scope>NUCLEOTIDE SEQUENCE [LARGE SCALE GENOMIC DNA]</scope>
</reference>
<comment type="subcellular location">
    <subcellularLocation>
        <location evidence="2 9">Cytoplasm</location>
    </subcellularLocation>
</comment>
<dbReference type="EMBL" id="LT841358">
    <property type="protein sequence ID" value="SMH72292.1"/>
    <property type="molecule type" value="Genomic_DNA"/>
</dbReference>
<dbReference type="GO" id="GO:0016791">
    <property type="term" value="F:phosphatase activity"/>
    <property type="evidence" value="ECO:0007669"/>
    <property type="project" value="InterPro"/>
</dbReference>
<gene>
    <name evidence="10" type="primary">gmhB</name>
    <name evidence="10" type="ORF">NCS_30132</name>
</gene>
<dbReference type="InterPro" id="IPR004446">
    <property type="entry name" value="Heptose_bisP_phosphatase"/>
</dbReference>
<evidence type="ECO:0000256" key="5">
    <source>
        <dbReference type="ARBA" id="ARBA00022723"/>
    </source>
</evidence>
<evidence type="ECO:0000313" key="11">
    <source>
        <dbReference type="Proteomes" id="UP000230607"/>
    </source>
</evidence>
<dbReference type="PANTHER" id="PTHR42891:SF1">
    <property type="entry name" value="D-GLYCERO-BETA-D-MANNO-HEPTOSE-1,7-BISPHOSPHATE 7-PHOSPHATASE"/>
    <property type="match status" value="1"/>
</dbReference>
<dbReference type="PIRSF" id="PIRSF004682">
    <property type="entry name" value="GmhB"/>
    <property type="match status" value="1"/>
</dbReference>
<dbReference type="NCBIfam" id="TIGR01656">
    <property type="entry name" value="Histidinol-ppas"/>
    <property type="match status" value="1"/>
</dbReference>